<dbReference type="AlphaFoldDB" id="A0AAD7AKK9"/>
<organism evidence="1 2">
    <name type="scientific">Mycena albidolilacea</name>
    <dbReference type="NCBI Taxonomy" id="1033008"/>
    <lineage>
        <taxon>Eukaryota</taxon>
        <taxon>Fungi</taxon>
        <taxon>Dikarya</taxon>
        <taxon>Basidiomycota</taxon>
        <taxon>Agaricomycotina</taxon>
        <taxon>Agaricomycetes</taxon>
        <taxon>Agaricomycetidae</taxon>
        <taxon>Agaricales</taxon>
        <taxon>Marasmiineae</taxon>
        <taxon>Mycenaceae</taxon>
        <taxon>Mycena</taxon>
    </lineage>
</organism>
<keyword evidence="2" id="KW-1185">Reference proteome</keyword>
<reference evidence="1" key="1">
    <citation type="submission" date="2023-03" db="EMBL/GenBank/DDBJ databases">
        <title>Massive genome expansion in bonnet fungi (Mycena s.s.) driven by repeated elements and novel gene families across ecological guilds.</title>
        <authorList>
            <consortium name="Lawrence Berkeley National Laboratory"/>
            <person name="Harder C.B."/>
            <person name="Miyauchi S."/>
            <person name="Viragh M."/>
            <person name="Kuo A."/>
            <person name="Thoen E."/>
            <person name="Andreopoulos B."/>
            <person name="Lu D."/>
            <person name="Skrede I."/>
            <person name="Drula E."/>
            <person name="Henrissat B."/>
            <person name="Morin E."/>
            <person name="Kohler A."/>
            <person name="Barry K."/>
            <person name="LaButti K."/>
            <person name="Morin E."/>
            <person name="Salamov A."/>
            <person name="Lipzen A."/>
            <person name="Mereny Z."/>
            <person name="Hegedus B."/>
            <person name="Baldrian P."/>
            <person name="Stursova M."/>
            <person name="Weitz H."/>
            <person name="Taylor A."/>
            <person name="Grigoriev I.V."/>
            <person name="Nagy L.G."/>
            <person name="Martin F."/>
            <person name="Kauserud H."/>
        </authorList>
    </citation>
    <scope>NUCLEOTIDE SEQUENCE</scope>
    <source>
        <strain evidence="1">CBHHK002</strain>
    </source>
</reference>
<gene>
    <name evidence="1" type="ORF">DFH08DRAFT_800487</name>
</gene>
<proteinExistence type="predicted"/>
<sequence>MVQYWMRNVCVSEFWVCLGWWGRTVCHSKQCSKVEISPDQWAECVIVGYQILMVFYLPLTCHKSPGMLSKEALGVLLTACLAYIDQPEYGIPDFHNQCVKKRIYLAKLISAGKKGGPGALEVAQVMQPLETAENEDWDVED</sequence>
<protein>
    <submittedName>
        <fullName evidence="1">Uncharacterized protein</fullName>
    </submittedName>
</protein>
<name>A0AAD7AKK9_9AGAR</name>
<dbReference type="EMBL" id="JARIHO010000005">
    <property type="protein sequence ID" value="KAJ7361098.1"/>
    <property type="molecule type" value="Genomic_DNA"/>
</dbReference>
<comment type="caution">
    <text evidence="1">The sequence shown here is derived from an EMBL/GenBank/DDBJ whole genome shotgun (WGS) entry which is preliminary data.</text>
</comment>
<accession>A0AAD7AKK9</accession>
<evidence type="ECO:0000313" key="1">
    <source>
        <dbReference type="EMBL" id="KAJ7361098.1"/>
    </source>
</evidence>
<evidence type="ECO:0000313" key="2">
    <source>
        <dbReference type="Proteomes" id="UP001218218"/>
    </source>
</evidence>
<dbReference type="Proteomes" id="UP001218218">
    <property type="component" value="Unassembled WGS sequence"/>
</dbReference>